<name>A0A8H6I9N3_9AGAR</name>
<dbReference type="GO" id="GO:0005739">
    <property type="term" value="C:mitochondrion"/>
    <property type="evidence" value="ECO:0007669"/>
    <property type="project" value="TreeGrafter"/>
</dbReference>
<dbReference type="PANTHER" id="PTHR14269:SF4">
    <property type="entry name" value="CAT EYE SYNDROME CRITICAL REGION PROTEIN 5"/>
    <property type="match status" value="1"/>
</dbReference>
<dbReference type="Proteomes" id="UP000521943">
    <property type="component" value="Unassembled WGS sequence"/>
</dbReference>
<dbReference type="InterPro" id="IPR050324">
    <property type="entry name" value="CDP-alcohol_PTase-I"/>
</dbReference>
<dbReference type="SUPFAM" id="SSF56784">
    <property type="entry name" value="HAD-like"/>
    <property type="match status" value="1"/>
</dbReference>
<dbReference type="OrthoDB" id="10251048at2759"/>
<comment type="caution">
    <text evidence="1">The sequence shown here is derived from an EMBL/GenBank/DDBJ whole genome shotgun (WGS) entry which is preliminary data.</text>
</comment>
<sequence>MSTTSMSKALRVLSPRHNKPIMPFLKTRHLQTTASGRKAPPLAFVFDIDGVLIRGAQVLPEAKKALNILAGENPFRTKIPFLLLTNGGGVSEEARCKSLSAKLGVEVLLSTSQYIQSHTILKKHARRFADEPILVLGGELDTVRRVAEGYGFKRVYTTLDVLAWNPSTWPFHQLTEAEKESTKAADFSKLPISAVFVFHDPRNWALDVQILSDILQSGGIIGGPWVPVEKQQKLVELTFCNPDLLWGSDFPRPRIGQGGFKEAFQAVFKAITGKQYPYVQYGKPTKATYDFTKEVLEQRFNEEYGSSSKPSSLYMIGDNPESDIAGANAAQWNSVLVKTGVYNPEQGPPAHAPTHTANDVLEAVQWAVEREYSKLCALAVNPFMIILPPSTDNLHQ</sequence>
<organism evidence="1 2">
    <name type="scientific">Ephemerocybe angulata</name>
    <dbReference type="NCBI Taxonomy" id="980116"/>
    <lineage>
        <taxon>Eukaryota</taxon>
        <taxon>Fungi</taxon>
        <taxon>Dikarya</taxon>
        <taxon>Basidiomycota</taxon>
        <taxon>Agaricomycotina</taxon>
        <taxon>Agaricomycetes</taxon>
        <taxon>Agaricomycetidae</taxon>
        <taxon>Agaricales</taxon>
        <taxon>Agaricineae</taxon>
        <taxon>Psathyrellaceae</taxon>
        <taxon>Ephemerocybe</taxon>
    </lineage>
</organism>
<reference evidence="1 2" key="1">
    <citation type="submission" date="2020-07" db="EMBL/GenBank/DDBJ databases">
        <title>Comparative genomics of pyrophilous fungi reveals a link between fire events and developmental genes.</title>
        <authorList>
            <consortium name="DOE Joint Genome Institute"/>
            <person name="Steindorff A.S."/>
            <person name="Carver A."/>
            <person name="Calhoun S."/>
            <person name="Stillman K."/>
            <person name="Liu H."/>
            <person name="Lipzen A."/>
            <person name="Pangilinan J."/>
            <person name="Labutti K."/>
            <person name="Bruns T.D."/>
            <person name="Grigoriev I.V."/>
        </authorList>
    </citation>
    <scope>NUCLEOTIDE SEQUENCE [LARGE SCALE GENOMIC DNA]</scope>
    <source>
        <strain evidence="1 2">CBS 144469</strain>
    </source>
</reference>
<dbReference type="InterPro" id="IPR006353">
    <property type="entry name" value="HAD-SF_hydro_IIA_CECR5"/>
</dbReference>
<evidence type="ECO:0000313" key="2">
    <source>
        <dbReference type="Proteomes" id="UP000521943"/>
    </source>
</evidence>
<dbReference type="PANTHER" id="PTHR14269">
    <property type="entry name" value="CDP-DIACYLGLYCEROL--GLYCEROL-3-PHOSPHATE 3-PHOSPHATIDYLTRANSFERASE-RELATED"/>
    <property type="match status" value="1"/>
</dbReference>
<dbReference type="InterPro" id="IPR036412">
    <property type="entry name" value="HAD-like_sf"/>
</dbReference>
<dbReference type="NCBIfam" id="TIGR01460">
    <property type="entry name" value="HAD-SF-IIA"/>
    <property type="match status" value="1"/>
</dbReference>
<dbReference type="InterPro" id="IPR006357">
    <property type="entry name" value="HAD-SF_hydro_IIA"/>
</dbReference>
<proteinExistence type="predicted"/>
<dbReference type="NCBIfam" id="TIGR01456">
    <property type="entry name" value="CECR5"/>
    <property type="match status" value="1"/>
</dbReference>
<accession>A0A8H6I9N3</accession>
<gene>
    <name evidence="1" type="ORF">DFP72DRAFT_96124</name>
</gene>
<dbReference type="GO" id="GO:0046474">
    <property type="term" value="P:glycerophospholipid biosynthetic process"/>
    <property type="evidence" value="ECO:0007669"/>
    <property type="project" value="TreeGrafter"/>
</dbReference>
<dbReference type="EMBL" id="JACGCI010000013">
    <property type="protein sequence ID" value="KAF6760103.1"/>
    <property type="molecule type" value="Genomic_DNA"/>
</dbReference>
<dbReference type="Pfam" id="PF13344">
    <property type="entry name" value="Hydrolase_6"/>
    <property type="match status" value="1"/>
</dbReference>
<dbReference type="Gene3D" id="3.40.50.1000">
    <property type="entry name" value="HAD superfamily/HAD-like"/>
    <property type="match status" value="2"/>
</dbReference>
<evidence type="ECO:0000313" key="1">
    <source>
        <dbReference type="EMBL" id="KAF6760103.1"/>
    </source>
</evidence>
<keyword evidence="2" id="KW-1185">Reference proteome</keyword>
<dbReference type="Pfam" id="PF13242">
    <property type="entry name" value="Hydrolase_like"/>
    <property type="match status" value="1"/>
</dbReference>
<protein>
    <submittedName>
        <fullName evidence="1">HAD-like domain-containing protein</fullName>
    </submittedName>
</protein>
<dbReference type="InterPro" id="IPR023214">
    <property type="entry name" value="HAD_sf"/>
</dbReference>
<dbReference type="AlphaFoldDB" id="A0A8H6I9N3"/>